<proteinExistence type="predicted"/>
<dbReference type="InterPro" id="IPR050679">
    <property type="entry name" value="Bact_HTH_transcr_reg"/>
</dbReference>
<gene>
    <name evidence="6" type="ORF">F7O44_14865</name>
</gene>
<dbReference type="AlphaFoldDB" id="A0A7K3M4V7"/>
<dbReference type="PRINTS" id="PR00035">
    <property type="entry name" value="HTHGNTR"/>
</dbReference>
<dbReference type="Proteomes" id="UP000460435">
    <property type="component" value="Unassembled WGS sequence"/>
</dbReference>
<evidence type="ECO:0000256" key="4">
    <source>
        <dbReference type="SAM" id="MobiDB-lite"/>
    </source>
</evidence>
<dbReference type="Pfam" id="PF00392">
    <property type="entry name" value="GntR"/>
    <property type="match status" value="1"/>
</dbReference>
<dbReference type="InterPro" id="IPR011663">
    <property type="entry name" value="UTRA"/>
</dbReference>
<comment type="caution">
    <text evidence="6">The sequence shown here is derived from an EMBL/GenBank/DDBJ whole genome shotgun (WGS) entry which is preliminary data.</text>
</comment>
<dbReference type="InterPro" id="IPR036388">
    <property type="entry name" value="WH-like_DNA-bd_sf"/>
</dbReference>
<dbReference type="PROSITE" id="PS50949">
    <property type="entry name" value="HTH_GNTR"/>
    <property type="match status" value="1"/>
</dbReference>
<keyword evidence="7" id="KW-1185">Reference proteome</keyword>
<evidence type="ECO:0000256" key="1">
    <source>
        <dbReference type="ARBA" id="ARBA00023015"/>
    </source>
</evidence>
<dbReference type="GO" id="GO:0003677">
    <property type="term" value="F:DNA binding"/>
    <property type="evidence" value="ECO:0007669"/>
    <property type="project" value="UniProtKB-KW"/>
</dbReference>
<evidence type="ECO:0000313" key="7">
    <source>
        <dbReference type="Proteomes" id="UP000460435"/>
    </source>
</evidence>
<dbReference type="PANTHER" id="PTHR44846:SF1">
    <property type="entry name" value="MANNOSYL-D-GLYCERATE TRANSPORT_METABOLISM SYSTEM REPRESSOR MNGR-RELATED"/>
    <property type="match status" value="1"/>
</dbReference>
<dbReference type="Gene3D" id="1.10.10.10">
    <property type="entry name" value="Winged helix-like DNA-binding domain superfamily/Winged helix DNA-binding domain"/>
    <property type="match status" value="1"/>
</dbReference>
<dbReference type="RefSeq" id="WP_162451069.1">
    <property type="nucleotide sequence ID" value="NZ_WLZY01000005.1"/>
</dbReference>
<dbReference type="SMART" id="SM00866">
    <property type="entry name" value="UTRA"/>
    <property type="match status" value="1"/>
</dbReference>
<evidence type="ECO:0000256" key="2">
    <source>
        <dbReference type="ARBA" id="ARBA00023125"/>
    </source>
</evidence>
<dbReference type="CDD" id="cd07377">
    <property type="entry name" value="WHTH_GntR"/>
    <property type="match status" value="1"/>
</dbReference>
<keyword evidence="1" id="KW-0805">Transcription regulation</keyword>
<dbReference type="InterPro" id="IPR028978">
    <property type="entry name" value="Chorismate_lyase_/UTRA_dom_sf"/>
</dbReference>
<reference evidence="6 7" key="1">
    <citation type="submission" date="2019-11" db="EMBL/GenBank/DDBJ databases">
        <authorList>
            <person name="Li X.-J."/>
            <person name="Feng X.-M."/>
        </authorList>
    </citation>
    <scope>NUCLEOTIDE SEQUENCE [LARGE SCALE GENOMIC DNA]</scope>
    <source>
        <strain evidence="6 7">XMNu-373</strain>
    </source>
</reference>
<dbReference type="Gene3D" id="3.40.1410.10">
    <property type="entry name" value="Chorismate lyase-like"/>
    <property type="match status" value="1"/>
</dbReference>
<dbReference type="SUPFAM" id="SSF46785">
    <property type="entry name" value="Winged helix' DNA-binding domain"/>
    <property type="match status" value="1"/>
</dbReference>
<organism evidence="6 7">
    <name type="scientific">Phytoactinopolyspora mesophila</name>
    <dbReference type="NCBI Taxonomy" id="2650750"/>
    <lineage>
        <taxon>Bacteria</taxon>
        <taxon>Bacillati</taxon>
        <taxon>Actinomycetota</taxon>
        <taxon>Actinomycetes</taxon>
        <taxon>Jiangellales</taxon>
        <taxon>Jiangellaceae</taxon>
        <taxon>Phytoactinopolyspora</taxon>
    </lineage>
</organism>
<evidence type="ECO:0000259" key="5">
    <source>
        <dbReference type="PROSITE" id="PS50949"/>
    </source>
</evidence>
<protein>
    <submittedName>
        <fullName evidence="6">UTRA domain-containing protein</fullName>
    </submittedName>
</protein>
<sequence length="262" mass="28259">MAAEHGRTPAHGSVDPHSPVPKHAQVRGLILDAISDLEPDAPVPSERVLGVQYGVARMTVRQALDLLVTEGRLYRVPGRGTFVAPGKVRLPVRLTSFTSDMNARGVRAGARVLEQRTTTAGRVIGKLLEIPSDANIHVIERVRLADDIPMAIERTHVPAAIAPDLLACDLENQSLYETLEQEFGVVLDAGEESIEAVSSGAAEAELLGVPRGSPMLLLERVTTSGGKPIEYVVSRYRGDRYQLRASLDVPADGGAPTRRRMI</sequence>
<dbReference type="GO" id="GO:0045892">
    <property type="term" value="P:negative regulation of DNA-templated transcription"/>
    <property type="evidence" value="ECO:0007669"/>
    <property type="project" value="TreeGrafter"/>
</dbReference>
<feature type="domain" description="HTH gntR-type" evidence="5">
    <location>
        <begin position="20"/>
        <end position="86"/>
    </location>
</feature>
<keyword evidence="2" id="KW-0238">DNA-binding</keyword>
<dbReference type="SMART" id="SM00345">
    <property type="entry name" value="HTH_GNTR"/>
    <property type="match status" value="1"/>
</dbReference>
<keyword evidence="3" id="KW-0804">Transcription</keyword>
<dbReference type="Pfam" id="PF07702">
    <property type="entry name" value="UTRA"/>
    <property type="match status" value="1"/>
</dbReference>
<name>A0A7K3M4V7_9ACTN</name>
<dbReference type="PANTHER" id="PTHR44846">
    <property type="entry name" value="MANNOSYL-D-GLYCERATE TRANSPORT/METABOLISM SYSTEM REPRESSOR MNGR-RELATED"/>
    <property type="match status" value="1"/>
</dbReference>
<dbReference type="GO" id="GO:0003700">
    <property type="term" value="F:DNA-binding transcription factor activity"/>
    <property type="evidence" value="ECO:0007669"/>
    <property type="project" value="InterPro"/>
</dbReference>
<dbReference type="SUPFAM" id="SSF64288">
    <property type="entry name" value="Chorismate lyase-like"/>
    <property type="match status" value="1"/>
</dbReference>
<accession>A0A7K3M4V7</accession>
<evidence type="ECO:0000256" key="3">
    <source>
        <dbReference type="ARBA" id="ARBA00023163"/>
    </source>
</evidence>
<dbReference type="InterPro" id="IPR036390">
    <property type="entry name" value="WH_DNA-bd_sf"/>
</dbReference>
<evidence type="ECO:0000313" key="6">
    <source>
        <dbReference type="EMBL" id="NDL58349.1"/>
    </source>
</evidence>
<feature type="region of interest" description="Disordered" evidence="4">
    <location>
        <begin position="1"/>
        <end position="21"/>
    </location>
</feature>
<dbReference type="EMBL" id="WLZY01000005">
    <property type="protein sequence ID" value="NDL58349.1"/>
    <property type="molecule type" value="Genomic_DNA"/>
</dbReference>
<dbReference type="InterPro" id="IPR000524">
    <property type="entry name" value="Tscrpt_reg_HTH_GntR"/>
</dbReference>